<comment type="caution">
    <text evidence="1">The sequence shown here is derived from an EMBL/GenBank/DDBJ whole genome shotgun (WGS) entry which is preliminary data.</text>
</comment>
<dbReference type="Proteomes" id="UP000231542">
    <property type="component" value="Unassembled WGS sequence"/>
</dbReference>
<dbReference type="AlphaFoldDB" id="A0A2H0YU73"/>
<dbReference type="EMBL" id="PEXU01000061">
    <property type="protein sequence ID" value="PIS42037.1"/>
    <property type="molecule type" value="Genomic_DNA"/>
</dbReference>
<protein>
    <submittedName>
        <fullName evidence="1">Uncharacterized protein</fullName>
    </submittedName>
</protein>
<evidence type="ECO:0000313" key="2">
    <source>
        <dbReference type="Proteomes" id="UP000231542"/>
    </source>
</evidence>
<evidence type="ECO:0000313" key="1">
    <source>
        <dbReference type="EMBL" id="PIS42037.1"/>
    </source>
</evidence>
<gene>
    <name evidence="1" type="ORF">COT24_05595</name>
</gene>
<dbReference type="InterPro" id="IPR019646">
    <property type="entry name" value="Aminoglyc_AdlTrfase"/>
</dbReference>
<proteinExistence type="predicted"/>
<dbReference type="Pfam" id="PF10706">
    <property type="entry name" value="Aminoglyc_resit"/>
    <property type="match status" value="1"/>
</dbReference>
<name>A0A2H0YU73_9BACT</name>
<organism evidence="1 2">
    <name type="scientific">Candidatus Kerfeldbacteria bacterium CG08_land_8_20_14_0_20_40_16</name>
    <dbReference type="NCBI Taxonomy" id="2014244"/>
    <lineage>
        <taxon>Bacteria</taxon>
        <taxon>Candidatus Kerfeldiibacteriota</taxon>
    </lineage>
</organism>
<reference evidence="1 2" key="1">
    <citation type="submission" date="2017-09" db="EMBL/GenBank/DDBJ databases">
        <title>Depth-based differentiation of microbial function through sediment-hosted aquifers and enrichment of novel symbionts in the deep terrestrial subsurface.</title>
        <authorList>
            <person name="Probst A.J."/>
            <person name="Ladd B."/>
            <person name="Jarett J.K."/>
            <person name="Geller-Mcgrath D.E."/>
            <person name="Sieber C.M."/>
            <person name="Emerson J.B."/>
            <person name="Anantharaman K."/>
            <person name="Thomas B.C."/>
            <person name="Malmstrom R."/>
            <person name="Stieglmeier M."/>
            <person name="Klingl A."/>
            <person name="Woyke T."/>
            <person name="Ryan C.M."/>
            <person name="Banfield J.F."/>
        </authorList>
    </citation>
    <scope>NUCLEOTIDE SEQUENCE [LARGE SCALE GENOMIC DNA]</scope>
    <source>
        <strain evidence="1">CG08_land_8_20_14_0_20_40_16</strain>
    </source>
</reference>
<sequence length="187" mass="21837">MISNFKASQATLVRLKELEVISKILENSSIFYSVMGGFAVDGHMGSLTRDHDDLDMLCYRKEVDSIKGLLGEQGFQFSEQCLPDESVPYKFCNQEKTLTFHIIKKINGNFDIAFWNPRHLQYPCPLLARKKVVIDSVGFYAVNKEFLIDLKHKQRDFEYRHLDNPKHEKKYKDCLHDLEILKKSIFD</sequence>
<accession>A0A2H0YU73</accession>
<dbReference type="Gene3D" id="3.30.460.40">
    <property type="match status" value="1"/>
</dbReference>